<sequence>QLAAERIEYEYKRRKQQIQDDLERKEKELVQTMLADFDEMEKRIEYEYTNMEVSRAGCSNALDSTKKTLRGWDVFSGFFFTFS</sequence>
<dbReference type="OrthoDB" id="70376at2759"/>
<proteinExistence type="predicted"/>
<dbReference type="EMBL" id="KN590572">
    <property type="protein sequence ID" value="KHJ81374.1"/>
    <property type="molecule type" value="Genomic_DNA"/>
</dbReference>
<keyword evidence="3" id="KW-1185">Reference proteome</keyword>
<evidence type="ECO:0000313" key="3">
    <source>
        <dbReference type="Proteomes" id="UP000053660"/>
    </source>
</evidence>
<keyword evidence="1" id="KW-0175">Coiled coil</keyword>
<dbReference type="AlphaFoldDB" id="A0A0B1S8V3"/>
<feature type="coiled-coil region" evidence="1">
    <location>
        <begin position="8"/>
        <end position="35"/>
    </location>
</feature>
<gene>
    <name evidence="2" type="ORF">OESDEN_18940</name>
</gene>
<accession>A0A0B1S8V3</accession>
<organism evidence="2 3">
    <name type="scientific">Oesophagostomum dentatum</name>
    <name type="common">Nodular worm</name>
    <dbReference type="NCBI Taxonomy" id="61180"/>
    <lineage>
        <taxon>Eukaryota</taxon>
        <taxon>Metazoa</taxon>
        <taxon>Ecdysozoa</taxon>
        <taxon>Nematoda</taxon>
        <taxon>Chromadorea</taxon>
        <taxon>Rhabditida</taxon>
        <taxon>Rhabditina</taxon>
        <taxon>Rhabditomorpha</taxon>
        <taxon>Strongyloidea</taxon>
        <taxon>Strongylidae</taxon>
        <taxon>Oesophagostomum</taxon>
    </lineage>
</organism>
<dbReference type="Proteomes" id="UP000053660">
    <property type="component" value="Unassembled WGS sequence"/>
</dbReference>
<protein>
    <submittedName>
        <fullName evidence="2">Uncharacterized protein</fullName>
    </submittedName>
</protein>
<name>A0A0B1S8V3_OESDE</name>
<evidence type="ECO:0000313" key="2">
    <source>
        <dbReference type="EMBL" id="KHJ81374.1"/>
    </source>
</evidence>
<reference evidence="2 3" key="1">
    <citation type="submission" date="2014-03" db="EMBL/GenBank/DDBJ databases">
        <title>Draft genome of the hookworm Oesophagostomum dentatum.</title>
        <authorList>
            <person name="Mitreva M."/>
        </authorList>
    </citation>
    <scope>NUCLEOTIDE SEQUENCE [LARGE SCALE GENOMIC DNA]</scope>
    <source>
        <strain evidence="2 3">OD-Hann</strain>
    </source>
</reference>
<evidence type="ECO:0000256" key="1">
    <source>
        <dbReference type="SAM" id="Coils"/>
    </source>
</evidence>
<feature type="non-terminal residue" evidence="2">
    <location>
        <position position="1"/>
    </location>
</feature>